<evidence type="ECO:0000259" key="2">
    <source>
        <dbReference type="Pfam" id="PF01575"/>
    </source>
</evidence>
<dbReference type="InterPro" id="IPR054357">
    <property type="entry name" value="MFE-2_N"/>
</dbReference>
<organism evidence="4 5">
    <name type="scientific">Paracoccus denitrificans</name>
    <dbReference type="NCBI Taxonomy" id="266"/>
    <lineage>
        <taxon>Bacteria</taxon>
        <taxon>Pseudomonadati</taxon>
        <taxon>Pseudomonadota</taxon>
        <taxon>Alphaproteobacteria</taxon>
        <taxon>Rhodobacterales</taxon>
        <taxon>Paracoccaceae</taxon>
        <taxon>Paracoccus</taxon>
    </lineage>
</organism>
<feature type="compositionally biased region" description="Pro residues" evidence="1">
    <location>
        <begin position="155"/>
        <end position="166"/>
    </location>
</feature>
<dbReference type="SUPFAM" id="SSF54637">
    <property type="entry name" value="Thioesterase/thiol ester dehydrase-isomerase"/>
    <property type="match status" value="2"/>
</dbReference>
<feature type="domain" description="Peroxisomal multifunctional enzyme type 2-like N-terminal" evidence="3">
    <location>
        <begin position="52"/>
        <end position="145"/>
    </location>
</feature>
<dbReference type="PANTHER" id="PTHR13078">
    <property type="entry name" value="PEROXISOMAL MULTIFUNCTIONAL ENZYME TYPE 2-RELATED"/>
    <property type="match status" value="1"/>
</dbReference>
<dbReference type="Pfam" id="PF22622">
    <property type="entry name" value="MFE-2_hydrat-2_N"/>
    <property type="match status" value="1"/>
</dbReference>
<dbReference type="GO" id="GO:0044594">
    <property type="term" value="F:17-beta-hydroxysteroid dehydrogenase (NAD+) activity"/>
    <property type="evidence" value="ECO:0007669"/>
    <property type="project" value="TreeGrafter"/>
</dbReference>
<accession>A0A533I182</accession>
<comment type="caution">
    <text evidence="4">The sequence shown here is derived from an EMBL/GenBank/DDBJ whole genome shotgun (WGS) entry which is preliminary data.</text>
</comment>
<name>A0A533I182_PARDE</name>
<feature type="domain" description="MaoC-like" evidence="2">
    <location>
        <begin position="163"/>
        <end position="259"/>
    </location>
</feature>
<protein>
    <submittedName>
        <fullName evidence="4">3-alpha,7-alpha, 12-alpha-trihydroxy-5-beta-cholest-24-enoyl-CoA hydratase</fullName>
    </submittedName>
</protein>
<sequence length="282" mass="30834">MDHAAFTRYRIPPVRQAWGPREALLYAHSVLAGAFLDHPRALDYLSDTRGPAVLPGFAVDLGHPGFWLSDPATTADATRNLHAEESVELFGLLPPSGEVVGETRIVDVVDKGRDRGALVYLEKELRDTATGRLLALCRRTLMLRGDGGYDGPSGPARPTPAEPVTPPDRIRVLPTRPDQALFYRLNGDTNPLHLEPEVARRAGFDRPILQGLCTFGIAATAALFELAEGDAERFRSFSARFSAPVYPGETLRIEIWNDGALRVVAMERDRPVLTHGRAVIAG</sequence>
<dbReference type="Pfam" id="PF01575">
    <property type="entry name" value="MaoC_dehydratas"/>
    <property type="match status" value="1"/>
</dbReference>
<dbReference type="PANTHER" id="PTHR13078:SF56">
    <property type="entry name" value="PEROXISOMAL MULTIFUNCTIONAL ENZYME TYPE 2"/>
    <property type="match status" value="1"/>
</dbReference>
<feature type="region of interest" description="Disordered" evidence="1">
    <location>
        <begin position="147"/>
        <end position="168"/>
    </location>
</feature>
<dbReference type="InterPro" id="IPR002539">
    <property type="entry name" value="MaoC-like_dom"/>
</dbReference>
<dbReference type="Proteomes" id="UP000315344">
    <property type="component" value="Unassembled WGS sequence"/>
</dbReference>
<dbReference type="InterPro" id="IPR029069">
    <property type="entry name" value="HotDog_dom_sf"/>
</dbReference>
<dbReference type="GO" id="GO:0003857">
    <property type="term" value="F:(3S)-3-hydroxyacyl-CoA dehydrogenase (NAD+) activity"/>
    <property type="evidence" value="ECO:0007669"/>
    <property type="project" value="TreeGrafter"/>
</dbReference>
<proteinExistence type="predicted"/>
<dbReference type="GO" id="GO:0004300">
    <property type="term" value="F:enoyl-CoA hydratase activity"/>
    <property type="evidence" value="ECO:0007669"/>
    <property type="project" value="TreeGrafter"/>
</dbReference>
<evidence type="ECO:0000256" key="1">
    <source>
        <dbReference type="SAM" id="MobiDB-lite"/>
    </source>
</evidence>
<evidence type="ECO:0000313" key="5">
    <source>
        <dbReference type="Proteomes" id="UP000315344"/>
    </source>
</evidence>
<gene>
    <name evidence="4" type="ORF">DI616_14915</name>
</gene>
<evidence type="ECO:0000259" key="3">
    <source>
        <dbReference type="Pfam" id="PF22622"/>
    </source>
</evidence>
<dbReference type="EMBL" id="VAFL01000013">
    <property type="protein sequence ID" value="TKW65459.1"/>
    <property type="molecule type" value="Genomic_DNA"/>
</dbReference>
<dbReference type="CDD" id="cd03448">
    <property type="entry name" value="HDE_HSD"/>
    <property type="match status" value="1"/>
</dbReference>
<reference evidence="4 5" key="1">
    <citation type="journal article" date="2017" name="Nat. Commun.">
        <title>In situ click chemistry generation of cyclooxygenase-2 inhibitors.</title>
        <authorList>
            <person name="Bhardwaj A."/>
            <person name="Kaur J."/>
            <person name="Wuest M."/>
            <person name="Wuest F."/>
        </authorList>
    </citation>
    <scope>NUCLEOTIDE SEQUENCE [LARGE SCALE GENOMIC DNA]</scope>
    <source>
        <strain evidence="4">S2_012_000_R3_94</strain>
    </source>
</reference>
<dbReference type="AlphaFoldDB" id="A0A533I182"/>
<evidence type="ECO:0000313" key="4">
    <source>
        <dbReference type="EMBL" id="TKW65459.1"/>
    </source>
</evidence>
<dbReference type="Gene3D" id="3.10.129.10">
    <property type="entry name" value="Hotdog Thioesterase"/>
    <property type="match status" value="1"/>
</dbReference>
<dbReference type="GO" id="GO:0006635">
    <property type="term" value="P:fatty acid beta-oxidation"/>
    <property type="evidence" value="ECO:0007669"/>
    <property type="project" value="TreeGrafter"/>
</dbReference>